<dbReference type="EMBL" id="JAWHQM010000006">
    <property type="protein sequence ID" value="KAK5627780.1"/>
    <property type="molecule type" value="Genomic_DNA"/>
</dbReference>
<protein>
    <submittedName>
        <fullName evidence="1">Uncharacterized protein</fullName>
    </submittedName>
</protein>
<evidence type="ECO:0000313" key="1">
    <source>
        <dbReference type="EMBL" id="KAK5627780.1"/>
    </source>
</evidence>
<accession>A0AAN7U8A5</accession>
<reference evidence="1 2" key="1">
    <citation type="submission" date="2023-10" db="EMBL/GenBank/DDBJ databases">
        <title>Draft genome sequence of Xylaria bambusicola isolate GMP-LS, the root and basal stem rot pathogen of sugarcane in Indonesia.</title>
        <authorList>
            <person name="Selvaraj P."/>
            <person name="Muralishankar V."/>
            <person name="Muruganantham S."/>
            <person name="Sp S."/>
            <person name="Haryani S."/>
            <person name="Lau K.J.X."/>
            <person name="Naqvi N.I."/>
        </authorList>
    </citation>
    <scope>NUCLEOTIDE SEQUENCE [LARGE SCALE GENOMIC DNA]</scope>
    <source>
        <strain evidence="1">GMP-LS</strain>
    </source>
</reference>
<dbReference type="Proteomes" id="UP001305414">
    <property type="component" value="Unassembled WGS sequence"/>
</dbReference>
<organism evidence="1 2">
    <name type="scientific">Xylaria bambusicola</name>
    <dbReference type="NCBI Taxonomy" id="326684"/>
    <lineage>
        <taxon>Eukaryota</taxon>
        <taxon>Fungi</taxon>
        <taxon>Dikarya</taxon>
        <taxon>Ascomycota</taxon>
        <taxon>Pezizomycotina</taxon>
        <taxon>Sordariomycetes</taxon>
        <taxon>Xylariomycetidae</taxon>
        <taxon>Xylariales</taxon>
        <taxon>Xylariaceae</taxon>
        <taxon>Xylaria</taxon>
    </lineage>
</organism>
<proteinExistence type="predicted"/>
<keyword evidence="2" id="KW-1185">Reference proteome</keyword>
<comment type="caution">
    <text evidence="1">The sequence shown here is derived from an EMBL/GenBank/DDBJ whole genome shotgun (WGS) entry which is preliminary data.</text>
</comment>
<evidence type="ECO:0000313" key="2">
    <source>
        <dbReference type="Proteomes" id="UP001305414"/>
    </source>
</evidence>
<gene>
    <name evidence="1" type="ORF">RRF57_003495</name>
</gene>
<dbReference type="AlphaFoldDB" id="A0AAN7U8A5"/>
<name>A0AAN7U8A5_9PEZI</name>
<sequence length="310" mass="35507">MAQRKKIYSHKWEKRLNADPIVMDIDGEIIKFRYHNALTDLPNTQKSIGTAIGMFETAADFANLKPLLEGIHYAGRKIPPSLYTKILRVVCSKGHVYDIIDCARSVRRTGYKLDTSEKVNEILHSIQLKARDAEWDEAETRQALRWADMVVEMLHDEAHQPKRPKDQPLLPGEIPLNRDPMVLAAQLHLAAVLASRYEAGEEILDRVDKLARDIVMLWPEGKKIKELQPAELYEDVEKRGYLVWASKFVSLATPLLHGLETAAKVVKPELASQLQTRCDTLRAEINEAREKTHPEAQRHVDVYKRFYDDA</sequence>